<feature type="compositionally biased region" description="Polar residues" evidence="1">
    <location>
        <begin position="627"/>
        <end position="645"/>
    </location>
</feature>
<feature type="compositionally biased region" description="Basic residues" evidence="1">
    <location>
        <begin position="272"/>
        <end position="281"/>
    </location>
</feature>
<feature type="compositionally biased region" description="Basic and acidic residues" evidence="1">
    <location>
        <begin position="410"/>
        <end position="441"/>
    </location>
</feature>
<feature type="compositionally biased region" description="Low complexity" evidence="1">
    <location>
        <begin position="1056"/>
        <end position="1079"/>
    </location>
</feature>
<dbReference type="STRING" id="498257.G2WVE6"/>
<dbReference type="EMBL" id="DS572697">
    <property type="protein sequence ID" value="EGY20271.1"/>
    <property type="molecule type" value="Genomic_DNA"/>
</dbReference>
<feature type="compositionally biased region" description="Acidic residues" evidence="1">
    <location>
        <begin position="887"/>
        <end position="898"/>
    </location>
</feature>
<dbReference type="eggNOG" id="ENOG502R8G9">
    <property type="taxonomic scope" value="Eukaryota"/>
</dbReference>
<feature type="compositionally biased region" description="Acidic residues" evidence="1">
    <location>
        <begin position="514"/>
        <end position="524"/>
    </location>
</feature>
<feature type="compositionally biased region" description="Polar residues" evidence="1">
    <location>
        <begin position="948"/>
        <end position="984"/>
    </location>
</feature>
<dbReference type="OMA" id="CTHEDSK"/>
<organism evidence="2 3">
    <name type="scientific">Verticillium dahliae (strain VdLs.17 / ATCC MYA-4575 / FGSC 10137)</name>
    <name type="common">Verticillium wilt</name>
    <dbReference type="NCBI Taxonomy" id="498257"/>
    <lineage>
        <taxon>Eukaryota</taxon>
        <taxon>Fungi</taxon>
        <taxon>Dikarya</taxon>
        <taxon>Ascomycota</taxon>
        <taxon>Pezizomycotina</taxon>
        <taxon>Sordariomycetes</taxon>
        <taxon>Hypocreomycetidae</taxon>
        <taxon>Glomerellales</taxon>
        <taxon>Plectosphaerellaceae</taxon>
        <taxon>Verticillium</taxon>
    </lineage>
</organism>
<evidence type="ECO:0000313" key="2">
    <source>
        <dbReference type="EMBL" id="EGY20271.1"/>
    </source>
</evidence>
<feature type="region of interest" description="Disordered" evidence="1">
    <location>
        <begin position="255"/>
        <end position="281"/>
    </location>
</feature>
<name>G2WVE6_VERDV</name>
<feature type="compositionally biased region" description="Polar residues" evidence="1">
    <location>
        <begin position="770"/>
        <end position="788"/>
    </location>
</feature>
<feature type="compositionally biased region" description="Basic and acidic residues" evidence="1">
    <location>
        <begin position="534"/>
        <end position="543"/>
    </location>
</feature>
<feature type="compositionally biased region" description="Polar residues" evidence="1">
    <location>
        <begin position="504"/>
        <end position="513"/>
    </location>
</feature>
<feature type="compositionally biased region" description="Basic and acidic residues" evidence="1">
    <location>
        <begin position="568"/>
        <end position="597"/>
    </location>
</feature>
<feature type="compositionally biased region" description="Polar residues" evidence="1">
    <location>
        <begin position="915"/>
        <end position="929"/>
    </location>
</feature>
<dbReference type="GeneID" id="20703750"/>
<sequence>MTHFMATLGLEELSSKATDDTTNIDNHPDWHKHYKTDEQDGDHCLSCHELLREKARHCKRCGSAYCNTSCSKKVSKIHRKLCRPYTTLASQTRPSTDRYMALLFPAYRSTPEMIWVRMNETSISVDLGHPELAQLSVECSPDPWGGASATLCNDLPYMQDTKLGHALTLISPVGETTEGLADKWLNRSVRRFAPPHHLYRWHGPLIFVSWHVDEDAQFQKLCDVSMRDYHHAIKVLLGWHANPCVLNPSRFGPARAHTNVNAQKPQTGQKTKSMKKREQRKKAQARRKLEAAQATEAKALAAEKDAYLLAATRVPLPESPVLEAFQDDTVAPEDEEEHSDWSVTLDADSEVEIMVQDGEAPQDMSKTRPASSELGTQIPHPEPDLHDDSQLLLPEKQDHDDSGVHGTEPCIHEDGRNNKGARTEAHNCSDEERDDAGHPEPEFVCGDETNTSSPGEVSSHIGHEQPGPHTEDEVHEVPSQAPAPREPNKTRQASTIDTPGYTMSEESSFSSTIADDDDDDDDGIEPSTRRQQKGPKDTKDAQLHESMMLFEKGAMRRFDELTELVKDLSRKVDVLQKETEQASERGSESTAPKEDTGNKGMSTTSTFAGESSDAVSDEKWKTDLSLPENTNEQAMEQAQSNSQVWETVVRRKKRAPAKTKPAIENSKVRAPLRTWSKPAPKVDQTKTISASKTVFKGPLKTSYSMPRSQGAATTGGGSHGRISKKGSKEEAPKKPEQQQEPEQPKGTKEAKNSSETTQDDVAVEKVVPTQPESRPASKQSSRPTSSQVDPDKSCTPTAEFVQRPQAMSWAEEVEVSIQQHVTQRSTSPENELPGADPMIDSKSCTEDVDSIPSAADENPIHDGSVVEAPDAPIQEAPEHVDSSSSTADEDPTQDDDSAAEAPVEPNQETAENDESSSSSAGENPTQNDDSAAEAPVEPNQETAEHANPGSQPVQAVSRSTPNSTQLNVDDSTAETLDGAQQNITDEVRNSAESLFHSPDARARVRLPPAAEPQQTLLDEPQEPQEPQELAGPQSQDVDVPSEQPAVPPHTSAAKNPQCPQNGQQQCVQQQEPSTQQLSQRSIAQQKYEQGHRQGPRQYTRTYPQPYPRPYPQPYAQQHVQQQNQSQQQHHPQHVQQQNQGQQQYHPQHVQQQNQGQQQYHPQHVQQQNQGQQQYHPQHVQQNQGQQQYHPQHVQQNQGQQQYHPQHVQQNQGQQQYHPQHVQLQTFCLQQYPYPNGQQYAGTYQGAPQAYQQWQQGPQQLQQWVTPQYSTPLSTPADPTTWDQPEPDHYNYSSGPVLYPDYTYPQPPQSPYTHTIPPVHDHAGGRGQVSSRHVTGRGRGFNHRGGLHRGRGRGHGVVATHPEATHPEATHPEATHPEATHPEATHPEATHTQSASPNTNNATNEVTTETAVQPISEDAQETAGSIVDDTTDEATVQDNEAFYNRSVSVESLPLYLKSESDEEDEGEVTYKTRTLSV</sequence>
<feature type="compositionally biased region" description="Basic residues" evidence="1">
    <location>
        <begin position="1333"/>
        <end position="1353"/>
    </location>
</feature>
<feature type="compositionally biased region" description="Polar residues" evidence="1">
    <location>
        <begin position="599"/>
        <end position="609"/>
    </location>
</feature>
<feature type="compositionally biased region" description="Basic and acidic residues" evidence="1">
    <location>
        <begin position="381"/>
        <end position="403"/>
    </location>
</feature>
<accession>G2WVE6</accession>
<feature type="region of interest" description="Disordered" evidence="1">
    <location>
        <begin position="568"/>
        <end position="797"/>
    </location>
</feature>
<feature type="compositionally biased region" description="Polar residues" evidence="1">
    <location>
        <begin position="701"/>
        <end position="712"/>
    </location>
</feature>
<feature type="region of interest" description="Disordered" evidence="1">
    <location>
        <begin position="323"/>
        <end position="545"/>
    </location>
</feature>
<dbReference type="KEGG" id="vda:VDAG_02287"/>
<feature type="compositionally biased region" description="Low complexity" evidence="1">
    <location>
        <begin position="1397"/>
        <end position="1411"/>
    </location>
</feature>
<feature type="region of interest" description="Disordered" evidence="1">
    <location>
        <begin position="1456"/>
        <end position="1476"/>
    </location>
</feature>
<feature type="region of interest" description="Disordered" evidence="1">
    <location>
        <begin position="1322"/>
        <end position="1437"/>
    </location>
</feature>
<dbReference type="HOGENOM" id="CLU_257126_0_0_1"/>
<protein>
    <recommendedName>
        <fullName evidence="4">Suppressor of anucleate metulae protein B</fullName>
    </recommendedName>
</protein>
<feature type="compositionally biased region" description="Basic and acidic residues" evidence="1">
    <location>
        <begin position="726"/>
        <end position="752"/>
    </location>
</feature>
<evidence type="ECO:0008006" key="4">
    <source>
        <dbReference type="Google" id="ProtNLM"/>
    </source>
</evidence>
<evidence type="ECO:0000256" key="1">
    <source>
        <dbReference type="SAM" id="MobiDB-lite"/>
    </source>
</evidence>
<feature type="compositionally biased region" description="Low complexity" evidence="1">
    <location>
        <begin position="1011"/>
        <end position="1033"/>
    </location>
</feature>
<reference evidence="2 3" key="1">
    <citation type="submission" date="2008-03" db="EMBL/GenBank/DDBJ databases">
        <title>The Genome Sequence of Verticillium dahliae VdLs.17.</title>
        <authorList>
            <consortium name="The Broad Institute Genome Sequencing Platform"/>
            <person name="Ma L.-J.J."/>
            <person name="Klosterman S.J."/>
            <person name="Subbarao K."/>
            <person name="Dobinson K."/>
            <person name="Veronese P."/>
            <person name="Kang S."/>
            <person name="Gold S.E."/>
            <person name="Young S."/>
            <person name="Jaffe D."/>
            <person name="Gnerre S."/>
            <person name="Berlin A."/>
            <person name="Heiman D."/>
            <person name="Hepburn T."/>
            <person name="Sykes S."/>
            <person name="Alvarado L."/>
            <person name="Kodira C.D."/>
            <person name="Lander E."/>
            <person name="Galagan J."/>
            <person name="Nusbaum C."/>
            <person name="Birren B."/>
        </authorList>
    </citation>
    <scope>NUCLEOTIDE SEQUENCE [LARGE SCALE GENOMIC DNA]</scope>
    <source>
        <strain evidence="3">VdLs.17 / ATCC MYA-4575 / FGSC 10137</strain>
    </source>
</reference>
<dbReference type="InParanoid" id="G2WVE6"/>
<feature type="region of interest" description="Disordered" evidence="1">
    <location>
        <begin position="811"/>
        <end position="1216"/>
    </location>
</feature>
<dbReference type="Proteomes" id="UP000001611">
    <property type="component" value="Chromosome 7"/>
</dbReference>
<feature type="compositionally biased region" description="Polar residues" evidence="1">
    <location>
        <begin position="258"/>
        <end position="271"/>
    </location>
</feature>
<proteinExistence type="predicted"/>
<dbReference type="RefSeq" id="XP_009656611.1">
    <property type="nucleotide sequence ID" value="XM_009658316.1"/>
</dbReference>
<keyword evidence="3" id="KW-1185">Reference proteome</keyword>
<feature type="compositionally biased region" description="Basic and acidic residues" evidence="1">
    <location>
        <begin position="1362"/>
        <end position="1388"/>
    </location>
</feature>
<feature type="compositionally biased region" description="Polar residues" evidence="1">
    <location>
        <begin position="816"/>
        <end position="829"/>
    </location>
</feature>
<dbReference type="OrthoDB" id="432970at2759"/>
<gene>
    <name evidence="2" type="ORF">VDAG_02287</name>
</gene>
<evidence type="ECO:0000313" key="3">
    <source>
        <dbReference type="Proteomes" id="UP000001611"/>
    </source>
</evidence>
<feature type="compositionally biased region" description="Low complexity" evidence="1">
    <location>
        <begin position="1113"/>
        <end position="1216"/>
    </location>
</feature>